<evidence type="ECO:0000259" key="1">
    <source>
        <dbReference type="Pfam" id="PF01243"/>
    </source>
</evidence>
<dbReference type="PANTHER" id="PTHR42815">
    <property type="entry name" value="FAD-BINDING, PUTATIVE (AFU_ORTHOLOGUE AFUA_6G07600)-RELATED"/>
    <property type="match status" value="1"/>
</dbReference>
<proteinExistence type="predicted"/>
<dbReference type="AlphaFoldDB" id="A0A446CGM9"/>
<dbReference type="NCBIfam" id="TIGR04025">
    <property type="entry name" value="PPOX_FMN_DR2398"/>
    <property type="match status" value="1"/>
</dbReference>
<protein>
    <recommendedName>
        <fullName evidence="1">Pyridoxamine 5'-phosphate oxidase N-terminal domain-containing protein</fullName>
    </recommendedName>
</protein>
<evidence type="ECO:0000313" key="3">
    <source>
        <dbReference type="Proteomes" id="UP000289465"/>
    </source>
</evidence>
<dbReference type="PANTHER" id="PTHR42815:SF2">
    <property type="entry name" value="FAD-BINDING, PUTATIVE (AFU_ORTHOLOGUE AFUA_6G07600)-RELATED"/>
    <property type="match status" value="1"/>
</dbReference>
<dbReference type="InterPro" id="IPR012349">
    <property type="entry name" value="Split_barrel_FMN-bd"/>
</dbReference>
<dbReference type="SUPFAM" id="SSF50475">
    <property type="entry name" value="FMN-binding split barrel"/>
    <property type="match status" value="1"/>
</dbReference>
<dbReference type="EMBL" id="UFQC01000011">
    <property type="protein sequence ID" value="SSW67037.1"/>
    <property type="molecule type" value="Genomic_DNA"/>
</dbReference>
<dbReference type="Pfam" id="PF01243">
    <property type="entry name" value="PNPOx_N"/>
    <property type="match status" value="1"/>
</dbReference>
<dbReference type="InterPro" id="IPR011576">
    <property type="entry name" value="Pyridox_Oxase_N"/>
</dbReference>
<organism evidence="2 3">
    <name type="scientific">Achromobacter veterisilvae</name>
    <dbReference type="NCBI Taxonomy" id="2069367"/>
    <lineage>
        <taxon>Bacteria</taxon>
        <taxon>Pseudomonadati</taxon>
        <taxon>Pseudomonadota</taxon>
        <taxon>Betaproteobacteria</taxon>
        <taxon>Burkholderiales</taxon>
        <taxon>Alcaligenaceae</taxon>
        <taxon>Achromobacter</taxon>
    </lineage>
</organism>
<dbReference type="Proteomes" id="UP000289465">
    <property type="component" value="Unassembled WGS sequence"/>
</dbReference>
<dbReference type="OrthoDB" id="9796486at2"/>
<dbReference type="RefSeq" id="WP_129241114.1">
    <property type="nucleotide sequence ID" value="NZ_UFQC01000011.1"/>
</dbReference>
<dbReference type="Gene3D" id="2.30.110.10">
    <property type="entry name" value="Electron Transport, Fmn-binding Protein, Chain A"/>
    <property type="match status" value="1"/>
</dbReference>
<accession>A0A446CGM9</accession>
<name>A0A446CGM9_9BURK</name>
<sequence length="221" mass="24282">MNGSPIAGPEGATTPDAEHDLESEAALRGVYAKPPAAVVNKTIDRLDEHARSFIALSPFFCIGSSRPGALADVSPRGGEPGFAHVLDDRHLAFPDRPGNNRLDTLTNLVHAPAVGLLFFIPGIDEMLRVNGVARVSVEEGLMRRFVVQDKRPRSVVVVQALEVYLHCSKALKRADLWNPDKRVPRSALPSLGQMFRDQLKTVFPARLIDFALKQDAKRNLY</sequence>
<dbReference type="InterPro" id="IPR024029">
    <property type="entry name" value="Pyridox_Oxase_FMN-dep"/>
</dbReference>
<evidence type="ECO:0000313" key="2">
    <source>
        <dbReference type="EMBL" id="SSW67037.1"/>
    </source>
</evidence>
<feature type="domain" description="Pyridoxamine 5'-phosphate oxidase N-terminal" evidence="1">
    <location>
        <begin position="46"/>
        <end position="167"/>
    </location>
</feature>
<gene>
    <name evidence="2" type="ORF">AVE30378_02409</name>
</gene>
<reference evidence="2 3" key="1">
    <citation type="submission" date="2018-07" db="EMBL/GenBank/DDBJ databases">
        <authorList>
            <person name="Peeters C."/>
        </authorList>
    </citation>
    <scope>NUCLEOTIDE SEQUENCE [LARGE SCALE GENOMIC DNA]</scope>
    <source>
        <strain evidence="2 3">LMG 30378</strain>
    </source>
</reference>